<gene>
    <name evidence="1" type="ORF">NDU88_009514</name>
</gene>
<reference evidence="1" key="1">
    <citation type="journal article" date="2022" name="bioRxiv">
        <title>Sequencing and chromosome-scale assembly of the giantPleurodeles waltlgenome.</title>
        <authorList>
            <person name="Brown T."/>
            <person name="Elewa A."/>
            <person name="Iarovenko S."/>
            <person name="Subramanian E."/>
            <person name="Araus A.J."/>
            <person name="Petzold A."/>
            <person name="Susuki M."/>
            <person name="Suzuki K.-i.T."/>
            <person name="Hayashi T."/>
            <person name="Toyoda A."/>
            <person name="Oliveira C."/>
            <person name="Osipova E."/>
            <person name="Leigh N.D."/>
            <person name="Simon A."/>
            <person name="Yun M.H."/>
        </authorList>
    </citation>
    <scope>NUCLEOTIDE SEQUENCE</scope>
    <source>
        <strain evidence="1">20211129_DDA</strain>
        <tissue evidence="1">Liver</tissue>
    </source>
</reference>
<dbReference type="EMBL" id="JANPWB010000011">
    <property type="protein sequence ID" value="KAJ1131175.1"/>
    <property type="molecule type" value="Genomic_DNA"/>
</dbReference>
<evidence type="ECO:0000313" key="2">
    <source>
        <dbReference type="Proteomes" id="UP001066276"/>
    </source>
</evidence>
<accession>A0AAV7PSZ5</accession>
<dbReference type="AlphaFoldDB" id="A0AAV7PSZ5"/>
<dbReference type="Proteomes" id="UP001066276">
    <property type="component" value="Chromosome 7"/>
</dbReference>
<name>A0AAV7PSZ5_PLEWA</name>
<organism evidence="1 2">
    <name type="scientific">Pleurodeles waltl</name>
    <name type="common">Iberian ribbed newt</name>
    <dbReference type="NCBI Taxonomy" id="8319"/>
    <lineage>
        <taxon>Eukaryota</taxon>
        <taxon>Metazoa</taxon>
        <taxon>Chordata</taxon>
        <taxon>Craniata</taxon>
        <taxon>Vertebrata</taxon>
        <taxon>Euteleostomi</taxon>
        <taxon>Amphibia</taxon>
        <taxon>Batrachia</taxon>
        <taxon>Caudata</taxon>
        <taxon>Salamandroidea</taxon>
        <taxon>Salamandridae</taxon>
        <taxon>Pleurodelinae</taxon>
        <taxon>Pleurodeles</taxon>
    </lineage>
</organism>
<evidence type="ECO:0000313" key="1">
    <source>
        <dbReference type="EMBL" id="KAJ1131175.1"/>
    </source>
</evidence>
<keyword evidence="2" id="KW-1185">Reference proteome</keyword>
<sequence>MQANGEYIEEEAISVLPIDSEFCETMDVSIHHAVASAIERQLLQLAYTCPVSMNLPGPQSLSKDPLVEIVQQIQRHPKFMIEAVMGFSAFDRVKQALLEHPSPPLLTTSGDA</sequence>
<comment type="caution">
    <text evidence="1">The sequence shown here is derived from an EMBL/GenBank/DDBJ whole genome shotgun (WGS) entry which is preliminary data.</text>
</comment>
<protein>
    <submittedName>
        <fullName evidence="1">Uncharacterized protein</fullName>
    </submittedName>
</protein>
<proteinExistence type="predicted"/>